<dbReference type="EMBL" id="CP001279">
    <property type="protein sequence ID" value="ACM92226.1"/>
    <property type="molecule type" value="Genomic_DNA"/>
</dbReference>
<dbReference type="eggNOG" id="ENOG502Z87Y">
    <property type="taxonomic scope" value="Bacteria"/>
</dbReference>
<reference evidence="2 3" key="1">
    <citation type="journal article" date="2009" name="PLoS Genet.">
        <title>Adaptations to submarine hydrothermal environments exemplified by the genome of Nautilia profundicola.</title>
        <authorList>
            <person name="Campbell B.J."/>
            <person name="Smith J.L."/>
            <person name="Hanson T.E."/>
            <person name="Klotz M.G."/>
            <person name="Stein L.Y."/>
            <person name="Lee C.K."/>
            <person name="Wu D."/>
            <person name="Robinson J.M."/>
            <person name="Khouri H.M."/>
            <person name="Eisen J.A."/>
            <person name="Cary S.C."/>
        </authorList>
    </citation>
    <scope>NUCLEOTIDE SEQUENCE [LARGE SCALE GENOMIC DNA]</scope>
    <source>
        <strain evidence="3">ATCC BAA-1463 / DSM 18972 / AmH</strain>
    </source>
</reference>
<dbReference type="HOGENOM" id="CLU_056685_0_0_7"/>
<keyword evidence="1" id="KW-0472">Membrane</keyword>
<dbReference type="OrthoDB" id="9156251at2"/>
<keyword evidence="1" id="KW-0812">Transmembrane</keyword>
<keyword evidence="1" id="KW-1133">Transmembrane helix</keyword>
<evidence type="ECO:0000313" key="3">
    <source>
        <dbReference type="Proteomes" id="UP000000448"/>
    </source>
</evidence>
<dbReference type="RefSeq" id="WP_012663598.1">
    <property type="nucleotide sequence ID" value="NC_012115.1"/>
</dbReference>
<feature type="transmembrane region" description="Helical" evidence="1">
    <location>
        <begin position="282"/>
        <end position="304"/>
    </location>
</feature>
<dbReference type="InterPro" id="IPR059133">
    <property type="entry name" value="TsoY-like"/>
</dbReference>
<sequence length="385" mass="42874">MKKYTPIMFLASLGAGGLTVSFYVYLLFLIPHKGIPLATFDHIYHTFNNTSVINKVGIVLALIGILYFAYKHISLLIWNIKQWNSFKKTEEYNQMKGTLKEISFMAIPLTYAMTINVMFVLGAALVPGLWNIIEYMFPMALLAFLGVGIYAFKIFGEYFIPLILNGNKEWEENTSLVQLLSVFAFAMIGVGFAAPGAMSHIKAVNAIGIFCSFIFLGAAIILGILKSILGFHTIIKNGLDEKSAPSLWIGIPIFTLVGIALVRDAFGLGHHFSADADLKAMLFTLTGFTFAAEILMGVFGYIVLKKVNYFEKYIHSDEKDPATYALICPGVAFFVFGMFFIHWGLVFNGVFDNYSIAHYILIALLAIVQYKTVKTVLKLNKKFGL</sequence>
<feature type="transmembrane region" description="Helical" evidence="1">
    <location>
        <begin position="135"/>
        <end position="155"/>
    </location>
</feature>
<dbReference type="AlphaFoldDB" id="B9L645"/>
<evidence type="ECO:0000313" key="2">
    <source>
        <dbReference type="EMBL" id="ACM92226.1"/>
    </source>
</evidence>
<feature type="transmembrane region" description="Helical" evidence="1">
    <location>
        <begin position="246"/>
        <end position="262"/>
    </location>
</feature>
<feature type="transmembrane region" description="Helical" evidence="1">
    <location>
        <begin position="324"/>
        <end position="344"/>
    </location>
</feature>
<dbReference type="Proteomes" id="UP000000448">
    <property type="component" value="Chromosome"/>
</dbReference>
<feature type="transmembrane region" description="Helical" evidence="1">
    <location>
        <begin position="356"/>
        <end position="373"/>
    </location>
</feature>
<evidence type="ECO:0000256" key="1">
    <source>
        <dbReference type="SAM" id="Phobius"/>
    </source>
</evidence>
<feature type="transmembrane region" description="Helical" evidence="1">
    <location>
        <begin position="176"/>
        <end position="197"/>
    </location>
</feature>
<feature type="transmembrane region" description="Helical" evidence="1">
    <location>
        <begin position="203"/>
        <end position="225"/>
    </location>
</feature>
<protein>
    <submittedName>
        <fullName evidence="2">Membrane protein</fullName>
    </submittedName>
</protein>
<proteinExistence type="predicted"/>
<feature type="transmembrane region" description="Helical" evidence="1">
    <location>
        <begin position="7"/>
        <end position="32"/>
    </location>
</feature>
<accession>B9L645</accession>
<keyword evidence="3" id="KW-1185">Reference proteome</keyword>
<organism evidence="2 3">
    <name type="scientific">Nautilia profundicola (strain ATCC BAA-1463 / DSM 18972 / AmH)</name>
    <dbReference type="NCBI Taxonomy" id="598659"/>
    <lineage>
        <taxon>Bacteria</taxon>
        <taxon>Pseudomonadati</taxon>
        <taxon>Campylobacterota</taxon>
        <taxon>Epsilonproteobacteria</taxon>
        <taxon>Nautiliales</taxon>
        <taxon>Nautiliaceae</taxon>
        <taxon>Nautilia</taxon>
    </lineage>
</organism>
<feature type="transmembrane region" description="Helical" evidence="1">
    <location>
        <begin position="52"/>
        <end position="70"/>
    </location>
</feature>
<dbReference type="KEGG" id="nam:NAMH_1441"/>
<feature type="transmembrane region" description="Helical" evidence="1">
    <location>
        <begin position="104"/>
        <end position="129"/>
    </location>
</feature>
<gene>
    <name evidence="2" type="ordered locus">NAMH_1441</name>
</gene>
<dbReference type="NCBIfam" id="NF047644">
    <property type="entry name" value="TsoY_fam"/>
    <property type="match status" value="1"/>
</dbReference>
<name>B9L645_NAUPA</name>
<dbReference type="STRING" id="598659.NAMH_1441"/>